<dbReference type="EMBL" id="RQGF01000035">
    <property type="protein sequence ID" value="TGL58707.1"/>
    <property type="molecule type" value="Genomic_DNA"/>
</dbReference>
<proteinExistence type="predicted"/>
<feature type="transmembrane region" description="Helical" evidence="1">
    <location>
        <begin position="45"/>
        <end position="65"/>
    </location>
</feature>
<keyword evidence="1" id="KW-1133">Transmembrane helix</keyword>
<protein>
    <submittedName>
        <fullName evidence="2">Uncharacterized protein</fullName>
    </submittedName>
</protein>
<organism evidence="2 3">
    <name type="scientific">Leptospira sarikeiensis</name>
    <dbReference type="NCBI Taxonomy" id="2484943"/>
    <lineage>
        <taxon>Bacteria</taxon>
        <taxon>Pseudomonadati</taxon>
        <taxon>Spirochaetota</taxon>
        <taxon>Spirochaetia</taxon>
        <taxon>Leptospirales</taxon>
        <taxon>Leptospiraceae</taxon>
        <taxon>Leptospira</taxon>
    </lineage>
</organism>
<feature type="transmembrane region" description="Helical" evidence="1">
    <location>
        <begin position="85"/>
        <end position="102"/>
    </location>
</feature>
<accession>A0A4R9K385</accession>
<reference evidence="2" key="1">
    <citation type="journal article" date="2019" name="PLoS Negl. Trop. Dis.">
        <title>Revisiting the worldwide diversity of Leptospira species in the environment.</title>
        <authorList>
            <person name="Vincent A.T."/>
            <person name="Schiettekatte O."/>
            <person name="Bourhy P."/>
            <person name="Veyrier F.J."/>
            <person name="Picardeau M."/>
        </authorList>
    </citation>
    <scope>NUCLEOTIDE SEQUENCE [LARGE SCALE GENOMIC DNA]</scope>
    <source>
        <strain evidence="2">201702455</strain>
    </source>
</reference>
<comment type="caution">
    <text evidence="2">The sequence shown here is derived from an EMBL/GenBank/DDBJ whole genome shotgun (WGS) entry which is preliminary data.</text>
</comment>
<keyword evidence="1" id="KW-0472">Membrane</keyword>
<dbReference type="AlphaFoldDB" id="A0A4R9K385"/>
<gene>
    <name evidence="2" type="ORF">EHQ64_16785</name>
</gene>
<evidence type="ECO:0000313" key="2">
    <source>
        <dbReference type="EMBL" id="TGL58707.1"/>
    </source>
</evidence>
<name>A0A4R9K385_9LEPT</name>
<dbReference type="Proteomes" id="UP000297762">
    <property type="component" value="Unassembled WGS sequence"/>
</dbReference>
<dbReference type="RefSeq" id="WP_135650955.1">
    <property type="nucleotide sequence ID" value="NZ_RQGF01000035.1"/>
</dbReference>
<keyword evidence="1" id="KW-0812">Transmembrane</keyword>
<keyword evidence="3" id="KW-1185">Reference proteome</keyword>
<evidence type="ECO:0000313" key="3">
    <source>
        <dbReference type="Proteomes" id="UP000297762"/>
    </source>
</evidence>
<evidence type="ECO:0000256" key="1">
    <source>
        <dbReference type="SAM" id="Phobius"/>
    </source>
</evidence>
<sequence length="109" mass="11931">MKNDEDFISDPPEFKDKRYSADLSKDTDLDIQRNSILAESESSKYLRIIAFALILGGLALVFLGYSGTISLEIASKILSAKILNSTPGLLSILLGVVVAIFSRPKIKIK</sequence>